<evidence type="ECO:0000313" key="2">
    <source>
        <dbReference type="Proteomes" id="UP000000212"/>
    </source>
</evidence>
<dbReference type="Proteomes" id="UP000000212">
    <property type="component" value="Chromosome"/>
</dbReference>
<dbReference type="HOGENOM" id="CLU_198114_0_0_9"/>
<accession>K8E1J5</accession>
<dbReference type="STRING" id="1234679.BN424_219"/>
<dbReference type="OrthoDB" id="2158670at2"/>
<protein>
    <submittedName>
        <fullName evidence="1">Uncharacterized protein</fullName>
    </submittedName>
</protein>
<reference evidence="2" key="1">
    <citation type="journal article" date="2013" name="Genome Announc.">
        <title>Complete Chromosome Sequence of Carnobacterium maltaromaticum LMA 28.</title>
        <authorList>
            <person name="Cailliez-Grimal C."/>
            <person name="Chaillou S."/>
            <person name="Anba-Mondoloni J."/>
            <person name="Loux V."/>
            <person name="Afzal M.I."/>
            <person name="Rahman A."/>
            <person name="Kergourlay G."/>
            <person name="Champomier-Verges M.C."/>
            <person name="Zagorec M."/>
            <person name="Dalgaard P."/>
            <person name="Leisner J.J."/>
            <person name="Prevost H."/>
            <person name="Revol-Junelles A.M."/>
            <person name="Borges F."/>
        </authorList>
    </citation>
    <scope>NUCLEOTIDE SEQUENCE</scope>
    <source>
        <strain evidence="2">LMA28</strain>
    </source>
</reference>
<dbReference type="EMBL" id="HE999757">
    <property type="protein sequence ID" value="CCO09702.2"/>
    <property type="molecule type" value="Genomic_DNA"/>
</dbReference>
<proteinExistence type="predicted"/>
<dbReference type="AlphaFoldDB" id="K8E1J5"/>
<dbReference type="KEGG" id="cml:BN424_219"/>
<organism evidence="1 2">
    <name type="scientific">Carnobacterium maltaromaticum LMA28</name>
    <dbReference type="NCBI Taxonomy" id="1234679"/>
    <lineage>
        <taxon>Bacteria</taxon>
        <taxon>Bacillati</taxon>
        <taxon>Bacillota</taxon>
        <taxon>Bacilli</taxon>
        <taxon>Lactobacillales</taxon>
        <taxon>Carnobacteriaceae</taxon>
        <taxon>Carnobacterium</taxon>
    </lineage>
</organism>
<name>K8E1J5_CARML</name>
<gene>
    <name evidence="1" type="ORF">BN424_219</name>
</gene>
<keyword evidence="2" id="KW-1185">Reference proteome</keyword>
<dbReference type="RefSeq" id="WP_015075277.1">
    <property type="nucleotide sequence ID" value="NC_019425.2"/>
</dbReference>
<evidence type="ECO:0000313" key="1">
    <source>
        <dbReference type="EMBL" id="CCO09702.2"/>
    </source>
</evidence>
<sequence>MIEEYWQDSFIYYVTFTSDYSKTKYTRALIFKAEKSVDEIKNIVLTKFKNVLEVNRIEEFEDGLLLKKEFLTS</sequence>